<sequence>MATEEQSRAERPTSPWDPSRLVPFSITRYGVHIPEFPETDRYARLHINAYCRTELQALEQFVGQGICEEIWLVEEIGEAAARLQIPSKNKRRLSRILRPKGEEAGHETKNMDTTDPEVNWIRLVDWTEAAWYREGCPLTDYTTDPNLERLTITAAVINGLYSHSNGSYTNCVAFSHLLAYAERLLLQAMKTAREREGGPNLEERRLFERSDCWWESNGPGPDHYRDNMPRIKWIVNLRKKTRGINTGYYGPGSSYD</sequence>
<evidence type="ECO:0000313" key="2">
    <source>
        <dbReference type="Proteomes" id="UP000799428"/>
    </source>
</evidence>
<dbReference type="EMBL" id="MU005769">
    <property type="protein sequence ID" value="KAF2710101.1"/>
    <property type="molecule type" value="Genomic_DNA"/>
</dbReference>
<feature type="non-terminal residue" evidence="1">
    <location>
        <position position="1"/>
    </location>
</feature>
<dbReference type="Proteomes" id="UP000799428">
    <property type="component" value="Unassembled WGS sequence"/>
</dbReference>
<proteinExistence type="predicted"/>
<gene>
    <name evidence="1" type="ORF">K504DRAFT_466529</name>
</gene>
<name>A0A6G1KCD4_9PLEO</name>
<accession>A0A6G1KCD4</accession>
<dbReference type="AlphaFoldDB" id="A0A6G1KCD4"/>
<organism evidence="1 2">
    <name type="scientific">Pleomassaria siparia CBS 279.74</name>
    <dbReference type="NCBI Taxonomy" id="1314801"/>
    <lineage>
        <taxon>Eukaryota</taxon>
        <taxon>Fungi</taxon>
        <taxon>Dikarya</taxon>
        <taxon>Ascomycota</taxon>
        <taxon>Pezizomycotina</taxon>
        <taxon>Dothideomycetes</taxon>
        <taxon>Pleosporomycetidae</taxon>
        <taxon>Pleosporales</taxon>
        <taxon>Pleomassariaceae</taxon>
        <taxon>Pleomassaria</taxon>
    </lineage>
</organism>
<reference evidence="1" key="1">
    <citation type="journal article" date="2020" name="Stud. Mycol.">
        <title>101 Dothideomycetes genomes: a test case for predicting lifestyles and emergence of pathogens.</title>
        <authorList>
            <person name="Haridas S."/>
            <person name="Albert R."/>
            <person name="Binder M."/>
            <person name="Bloem J."/>
            <person name="Labutti K."/>
            <person name="Salamov A."/>
            <person name="Andreopoulos B."/>
            <person name="Baker S."/>
            <person name="Barry K."/>
            <person name="Bills G."/>
            <person name="Bluhm B."/>
            <person name="Cannon C."/>
            <person name="Castanera R."/>
            <person name="Culley D."/>
            <person name="Daum C."/>
            <person name="Ezra D."/>
            <person name="Gonzalez J."/>
            <person name="Henrissat B."/>
            <person name="Kuo A."/>
            <person name="Liang C."/>
            <person name="Lipzen A."/>
            <person name="Lutzoni F."/>
            <person name="Magnuson J."/>
            <person name="Mondo S."/>
            <person name="Nolan M."/>
            <person name="Ohm R."/>
            <person name="Pangilinan J."/>
            <person name="Park H.-J."/>
            <person name="Ramirez L."/>
            <person name="Alfaro M."/>
            <person name="Sun H."/>
            <person name="Tritt A."/>
            <person name="Yoshinaga Y."/>
            <person name="Zwiers L.-H."/>
            <person name="Turgeon B."/>
            <person name="Goodwin S."/>
            <person name="Spatafora J."/>
            <person name="Crous P."/>
            <person name="Grigoriev I."/>
        </authorList>
    </citation>
    <scope>NUCLEOTIDE SEQUENCE</scope>
    <source>
        <strain evidence="1">CBS 279.74</strain>
    </source>
</reference>
<protein>
    <submittedName>
        <fullName evidence="1">Uncharacterized protein</fullName>
    </submittedName>
</protein>
<keyword evidence="2" id="KW-1185">Reference proteome</keyword>
<evidence type="ECO:0000313" key="1">
    <source>
        <dbReference type="EMBL" id="KAF2710101.1"/>
    </source>
</evidence>